<dbReference type="GO" id="GO:0015031">
    <property type="term" value="P:protein transport"/>
    <property type="evidence" value="ECO:0007669"/>
    <property type="project" value="UniProtKB-KW"/>
</dbReference>
<feature type="transmembrane region" description="Helical" evidence="2">
    <location>
        <begin position="226"/>
        <end position="247"/>
    </location>
</feature>
<evidence type="ECO:0000256" key="1">
    <source>
        <dbReference type="ARBA" id="ARBA00022927"/>
    </source>
</evidence>
<dbReference type="EMBL" id="JAATIQ010000013">
    <property type="protein sequence ID" value="KAF4400989.1"/>
    <property type="molecule type" value="Genomic_DNA"/>
</dbReference>
<keyword evidence="5" id="KW-1185">Reference proteome</keyword>
<feature type="domain" description="T-SNARE coiled-coil homology" evidence="3">
    <location>
        <begin position="42"/>
        <end position="85"/>
    </location>
</feature>
<keyword evidence="1" id="KW-0813">Transport</keyword>
<keyword evidence="2" id="KW-0812">Transmembrane</keyword>
<comment type="caution">
    <text evidence="4">The sequence shown here is derived from an EMBL/GenBank/DDBJ whole genome shotgun (WGS) entry which is preliminary data.</text>
</comment>
<dbReference type="AlphaFoldDB" id="A0A7J6I1N9"/>
<keyword evidence="1" id="KW-0653">Protein transport</keyword>
<evidence type="ECO:0000259" key="3">
    <source>
        <dbReference type="Pfam" id="PF05739"/>
    </source>
</evidence>
<accession>A0A7J6I1N9</accession>
<dbReference type="Pfam" id="PF05739">
    <property type="entry name" value="SNARE"/>
    <property type="match status" value="1"/>
</dbReference>
<protein>
    <recommendedName>
        <fullName evidence="3">t-SNARE coiled-coil homology domain-containing protein</fullName>
    </recommendedName>
</protein>
<evidence type="ECO:0000256" key="2">
    <source>
        <dbReference type="SAM" id="Phobius"/>
    </source>
</evidence>
<name>A0A7J6I1N9_CANSA</name>
<evidence type="ECO:0000313" key="4">
    <source>
        <dbReference type="EMBL" id="KAF4400989.1"/>
    </source>
</evidence>
<gene>
    <name evidence="4" type="ORF">G4B88_013830</name>
</gene>
<feature type="transmembrane region" description="Helical" evidence="2">
    <location>
        <begin position="67"/>
        <end position="88"/>
    </location>
</feature>
<evidence type="ECO:0000313" key="5">
    <source>
        <dbReference type="Proteomes" id="UP000583929"/>
    </source>
</evidence>
<organism evidence="4 5">
    <name type="scientific">Cannabis sativa</name>
    <name type="common">Hemp</name>
    <name type="synonym">Marijuana</name>
    <dbReference type="NCBI Taxonomy" id="3483"/>
    <lineage>
        <taxon>Eukaryota</taxon>
        <taxon>Viridiplantae</taxon>
        <taxon>Streptophyta</taxon>
        <taxon>Embryophyta</taxon>
        <taxon>Tracheophyta</taxon>
        <taxon>Spermatophyta</taxon>
        <taxon>Magnoliopsida</taxon>
        <taxon>eudicotyledons</taxon>
        <taxon>Gunneridae</taxon>
        <taxon>Pentapetalae</taxon>
        <taxon>rosids</taxon>
        <taxon>fabids</taxon>
        <taxon>Rosales</taxon>
        <taxon>Cannabaceae</taxon>
        <taxon>Cannabis</taxon>
    </lineage>
</organism>
<reference evidence="4 5" key="1">
    <citation type="journal article" date="2020" name="bioRxiv">
        <title>Sequence and annotation of 42 cannabis genomes reveals extensive copy number variation in cannabinoid synthesis and pathogen resistance genes.</title>
        <authorList>
            <person name="Mckernan K.J."/>
            <person name="Helbert Y."/>
            <person name="Kane L.T."/>
            <person name="Ebling H."/>
            <person name="Zhang L."/>
            <person name="Liu B."/>
            <person name="Eaton Z."/>
            <person name="Mclaughlin S."/>
            <person name="Kingan S."/>
            <person name="Baybayan P."/>
            <person name="Concepcion G."/>
            <person name="Jordan M."/>
            <person name="Riva A."/>
            <person name="Barbazuk W."/>
            <person name="Harkins T."/>
        </authorList>
    </citation>
    <scope>NUCLEOTIDE SEQUENCE [LARGE SCALE GENOMIC DNA]</scope>
    <source>
        <strain evidence="5">cv. Jamaican Lion 4</strain>
        <tissue evidence="4">Leaf</tissue>
    </source>
</reference>
<dbReference type="InterPro" id="IPR000727">
    <property type="entry name" value="T_SNARE_dom"/>
</dbReference>
<proteinExistence type="predicted"/>
<sequence>MSEELDNQVPLVDEIDTKVEVDLFSHAHTYSFMSVISPKRNNFYKATSNIKNTNVRLKQTLNQVRSSHNFCIDIILLCIILGIVSYLYKKTEEYSVTKQSALNSGTQYYRGQGRTMPLNGAKYFFKENYYYLKHVLFVAYVVHEPRKPTMRFTYRKLVTNLQSYKQISVSAILLRLKSGSIVLLSTYSLSFSSEVSPFCMLKLLSIDETVRPFTPLEPFSEKGLKLFPSLLLLLLVNPTLGMVSMGVTD</sequence>
<dbReference type="Proteomes" id="UP000583929">
    <property type="component" value="Unassembled WGS sequence"/>
</dbReference>
<keyword evidence="2" id="KW-0472">Membrane</keyword>
<keyword evidence="2" id="KW-1133">Transmembrane helix</keyword>